<dbReference type="Proteomes" id="UP000245629">
    <property type="component" value="Chromosome 2"/>
</dbReference>
<keyword evidence="5 9" id="KW-1133">Transmembrane helix</keyword>
<dbReference type="GO" id="GO:0005886">
    <property type="term" value="C:plasma membrane"/>
    <property type="evidence" value="ECO:0007669"/>
    <property type="project" value="UniProtKB-SubCell"/>
</dbReference>
<keyword evidence="11" id="KW-0282">Flagellum</keyword>
<dbReference type="Pfam" id="PF00691">
    <property type="entry name" value="OmpA"/>
    <property type="match status" value="1"/>
</dbReference>
<dbReference type="Pfam" id="PF13677">
    <property type="entry name" value="MotB_plug"/>
    <property type="match status" value="1"/>
</dbReference>
<evidence type="ECO:0000313" key="12">
    <source>
        <dbReference type="Proteomes" id="UP000245629"/>
    </source>
</evidence>
<protein>
    <submittedName>
        <fullName evidence="11">Flagellar motor protein MotB-like protein</fullName>
    </submittedName>
</protein>
<evidence type="ECO:0000256" key="6">
    <source>
        <dbReference type="ARBA" id="ARBA00023136"/>
    </source>
</evidence>
<organism evidence="11 12">
    <name type="scientific">Azospirillum thermophilum</name>
    <dbReference type="NCBI Taxonomy" id="2202148"/>
    <lineage>
        <taxon>Bacteria</taxon>
        <taxon>Pseudomonadati</taxon>
        <taxon>Pseudomonadota</taxon>
        <taxon>Alphaproteobacteria</taxon>
        <taxon>Rhodospirillales</taxon>
        <taxon>Azospirillaceae</taxon>
        <taxon>Azospirillum</taxon>
    </lineage>
</organism>
<feature type="compositionally biased region" description="Low complexity" evidence="8">
    <location>
        <begin position="250"/>
        <end position="261"/>
    </location>
</feature>
<dbReference type="PROSITE" id="PS51123">
    <property type="entry name" value="OMPA_2"/>
    <property type="match status" value="1"/>
</dbReference>
<accession>A0A2S2CQH0</accession>
<evidence type="ECO:0000256" key="2">
    <source>
        <dbReference type="ARBA" id="ARBA00008914"/>
    </source>
</evidence>
<dbReference type="PANTHER" id="PTHR30329:SF21">
    <property type="entry name" value="LIPOPROTEIN YIAD-RELATED"/>
    <property type="match status" value="1"/>
</dbReference>
<dbReference type="CDD" id="cd07185">
    <property type="entry name" value="OmpA_C-like"/>
    <property type="match status" value="1"/>
</dbReference>
<keyword evidence="4 9" id="KW-0812">Transmembrane</keyword>
<evidence type="ECO:0000259" key="10">
    <source>
        <dbReference type="PROSITE" id="PS51123"/>
    </source>
</evidence>
<dbReference type="InterPro" id="IPR025713">
    <property type="entry name" value="MotB-like_N_dom"/>
</dbReference>
<feature type="region of interest" description="Disordered" evidence="8">
    <location>
        <begin position="216"/>
        <end position="261"/>
    </location>
</feature>
<feature type="domain" description="OmpA-like" evidence="10">
    <location>
        <begin position="123"/>
        <end position="243"/>
    </location>
</feature>
<dbReference type="OrthoDB" id="345640at2"/>
<evidence type="ECO:0000256" key="7">
    <source>
        <dbReference type="PROSITE-ProRule" id="PRU00473"/>
    </source>
</evidence>
<sequence length="261" mass="28034">MPPPWQRRPTTSTLPQGDDDQEIWLLSYSDMVTLLFAVFVMLLAITTVKDQLPKTPPPPAQDVPSLPAVEQVPIERDLVPPDPRPRLNPDQVAVESPEALGRRWRDRLTALGVPEGVRVRVQQNRVGIEIGDAILFASGQAELSREGRWLLARLAPLIVATPGDLLVEGHTDSVPIATARFPSNWELSAARAASVVRLLVEAGLPAGRIAAIGYADTRPVSPGSDPASRARNRRVTLSIQAEEPPPAPSPASRATGAGSPP</sequence>
<feature type="transmembrane region" description="Helical" evidence="9">
    <location>
        <begin position="23"/>
        <end position="45"/>
    </location>
</feature>
<dbReference type="Gene3D" id="3.30.1330.60">
    <property type="entry name" value="OmpA-like domain"/>
    <property type="match status" value="1"/>
</dbReference>
<keyword evidence="11" id="KW-0966">Cell projection</keyword>
<comment type="similarity">
    <text evidence="2">Belongs to the MotB family.</text>
</comment>
<evidence type="ECO:0000256" key="1">
    <source>
        <dbReference type="ARBA" id="ARBA00004162"/>
    </source>
</evidence>
<keyword evidence="6 7" id="KW-0472">Membrane</keyword>
<evidence type="ECO:0000256" key="9">
    <source>
        <dbReference type="SAM" id="Phobius"/>
    </source>
</evidence>
<dbReference type="InterPro" id="IPR036737">
    <property type="entry name" value="OmpA-like_sf"/>
</dbReference>
<name>A0A2S2CQH0_9PROT</name>
<dbReference type="KEGG" id="azz:DEW08_11180"/>
<evidence type="ECO:0000256" key="8">
    <source>
        <dbReference type="SAM" id="MobiDB-lite"/>
    </source>
</evidence>
<evidence type="ECO:0000256" key="4">
    <source>
        <dbReference type="ARBA" id="ARBA00022692"/>
    </source>
</evidence>
<proteinExistence type="inferred from homology"/>
<evidence type="ECO:0000256" key="5">
    <source>
        <dbReference type="ARBA" id="ARBA00022989"/>
    </source>
</evidence>
<dbReference type="SUPFAM" id="SSF103088">
    <property type="entry name" value="OmpA-like"/>
    <property type="match status" value="1"/>
</dbReference>
<reference evidence="12" key="1">
    <citation type="submission" date="2018-05" db="EMBL/GenBank/DDBJ databases">
        <title>Azospirillum thermophila sp. nov., a novel isolated from hot spring.</title>
        <authorList>
            <person name="Zhao Z."/>
        </authorList>
    </citation>
    <scope>NUCLEOTIDE SEQUENCE [LARGE SCALE GENOMIC DNA]</scope>
    <source>
        <strain evidence="12">CFH 70021</strain>
    </source>
</reference>
<gene>
    <name evidence="11" type="ORF">DEW08_11180</name>
</gene>
<dbReference type="InterPro" id="IPR006665">
    <property type="entry name" value="OmpA-like"/>
</dbReference>
<dbReference type="AlphaFoldDB" id="A0A2S2CQH0"/>
<evidence type="ECO:0000313" key="11">
    <source>
        <dbReference type="EMBL" id="AWK86726.1"/>
    </source>
</evidence>
<evidence type="ECO:0000256" key="3">
    <source>
        <dbReference type="ARBA" id="ARBA00022475"/>
    </source>
</evidence>
<keyword evidence="11" id="KW-0969">Cilium</keyword>
<dbReference type="EMBL" id="CP029353">
    <property type="protein sequence ID" value="AWK86726.1"/>
    <property type="molecule type" value="Genomic_DNA"/>
</dbReference>
<comment type="subcellular location">
    <subcellularLocation>
        <location evidence="1">Cell membrane</location>
        <topology evidence="1">Single-pass membrane protein</topology>
    </subcellularLocation>
</comment>
<dbReference type="InterPro" id="IPR050330">
    <property type="entry name" value="Bact_OuterMem_StrucFunc"/>
</dbReference>
<keyword evidence="3" id="KW-1003">Cell membrane</keyword>
<keyword evidence="12" id="KW-1185">Reference proteome</keyword>
<dbReference type="PANTHER" id="PTHR30329">
    <property type="entry name" value="STATOR ELEMENT OF FLAGELLAR MOTOR COMPLEX"/>
    <property type="match status" value="1"/>
</dbReference>